<feature type="non-terminal residue" evidence="1">
    <location>
        <position position="1"/>
    </location>
</feature>
<dbReference type="Proteomes" id="UP000547674">
    <property type="component" value="Unassembled WGS sequence"/>
</dbReference>
<sequence>PIGLTWVSQGCQTLILAEEAPGHAEGDNQKLWDLQLATEKTTWGAIKVQFKAP</sequence>
<name>A0A7Y2H2G7_UNCEI</name>
<protein>
    <submittedName>
        <fullName evidence="1">Uncharacterized protein</fullName>
    </submittedName>
</protein>
<proteinExistence type="predicted"/>
<evidence type="ECO:0000313" key="2">
    <source>
        <dbReference type="Proteomes" id="UP000547674"/>
    </source>
</evidence>
<dbReference type="EMBL" id="JABDJR010000379">
    <property type="protein sequence ID" value="NNF06995.1"/>
    <property type="molecule type" value="Genomic_DNA"/>
</dbReference>
<accession>A0A7Y2H2G7</accession>
<reference evidence="1 2" key="1">
    <citation type="submission" date="2020-03" db="EMBL/GenBank/DDBJ databases">
        <title>Metabolic flexibility allows generalist bacteria to become dominant in a frequently disturbed ecosystem.</title>
        <authorList>
            <person name="Chen Y.-J."/>
            <person name="Leung P.M."/>
            <person name="Bay S.K."/>
            <person name="Hugenholtz P."/>
            <person name="Kessler A.J."/>
            <person name="Shelley G."/>
            <person name="Waite D.W."/>
            <person name="Cook P.L."/>
            <person name="Greening C."/>
        </authorList>
    </citation>
    <scope>NUCLEOTIDE SEQUENCE [LARGE SCALE GENOMIC DNA]</scope>
    <source>
        <strain evidence="1">SS_bin_28</strain>
    </source>
</reference>
<evidence type="ECO:0000313" key="1">
    <source>
        <dbReference type="EMBL" id="NNF06995.1"/>
    </source>
</evidence>
<comment type="caution">
    <text evidence="1">The sequence shown here is derived from an EMBL/GenBank/DDBJ whole genome shotgun (WGS) entry which is preliminary data.</text>
</comment>
<gene>
    <name evidence="1" type="ORF">HKN21_09560</name>
</gene>
<organism evidence="1 2">
    <name type="scientific">Eiseniibacteriota bacterium</name>
    <dbReference type="NCBI Taxonomy" id="2212470"/>
    <lineage>
        <taxon>Bacteria</taxon>
        <taxon>Candidatus Eiseniibacteriota</taxon>
    </lineage>
</organism>
<dbReference type="AlphaFoldDB" id="A0A7Y2H2G7"/>